<keyword evidence="1" id="KW-0472">Membrane</keyword>
<dbReference type="EMBL" id="ADZU01000040">
    <property type="protein sequence ID" value="EFS91494.1"/>
    <property type="molecule type" value="Genomic_DNA"/>
</dbReference>
<evidence type="ECO:0000313" key="3">
    <source>
        <dbReference type="EMBL" id="EFS91494.1"/>
    </source>
</evidence>
<dbReference type="Pfam" id="PF23866">
    <property type="entry name" value="DUF7224"/>
    <property type="match status" value="1"/>
</dbReference>
<gene>
    <name evidence="3" type="ORF">HMPREF9607_02403</name>
</gene>
<feature type="domain" description="DUF7224" evidence="2">
    <location>
        <begin position="244"/>
        <end position="386"/>
    </location>
</feature>
<evidence type="ECO:0000256" key="1">
    <source>
        <dbReference type="SAM" id="Phobius"/>
    </source>
</evidence>
<dbReference type="InterPro" id="IPR055648">
    <property type="entry name" value="DUF7224"/>
</dbReference>
<keyword evidence="1" id="KW-0812">Transmembrane</keyword>
<protein>
    <recommendedName>
        <fullName evidence="2">DUF7224 domain-containing protein</fullName>
    </recommendedName>
</protein>
<feature type="transmembrane region" description="Helical" evidence="1">
    <location>
        <begin position="65"/>
        <end position="86"/>
    </location>
</feature>
<feature type="transmembrane region" description="Helical" evidence="1">
    <location>
        <begin position="128"/>
        <end position="150"/>
    </location>
</feature>
<feature type="transmembrane region" description="Helical" evidence="1">
    <location>
        <begin position="98"/>
        <end position="121"/>
    </location>
</feature>
<comment type="caution">
    <text evidence="3">The sequence shown here is derived from an EMBL/GenBank/DDBJ whole genome shotgun (WGS) entry which is preliminary data.</text>
</comment>
<proteinExistence type="predicted"/>
<keyword evidence="4" id="KW-1185">Reference proteome</keyword>
<organism evidence="3 4">
    <name type="scientific">Cutibacterium modestum HL044PA1</name>
    <dbReference type="NCBI Taxonomy" id="765109"/>
    <lineage>
        <taxon>Bacteria</taxon>
        <taxon>Bacillati</taxon>
        <taxon>Actinomycetota</taxon>
        <taxon>Actinomycetes</taxon>
        <taxon>Propionibacteriales</taxon>
        <taxon>Propionibacteriaceae</taxon>
        <taxon>Cutibacterium</taxon>
        <taxon>Cutibacterium modestum</taxon>
    </lineage>
</organism>
<feature type="transmembrane region" description="Helical" evidence="1">
    <location>
        <begin position="170"/>
        <end position="188"/>
    </location>
</feature>
<sequence length="386" mass="41757">MILIWCYGALGNPPSPSDIERSASVLYAFMMIAGPVALGACLELRRFTEGHILTTPTGRSRLRIILPWWAIAVLPSTVAVGISVLASGSGNQIMEMSAIGAVWMLAWGVFGAAIGASWPLALSAPTALLLPFILVLYGPAVSVMELRYLFGYYMGCCTVGEMLNPRVLTAGMTMAGGILIVSALALVAGRRNHHARITVTLTLIIGLVATTFIGFHTVKGIGPLPATPPRTRPQICLRGSDPVVCAWESHDLELLGPVIRKADTAWRNSGIHVPEEYRQGTQDSTRETVWWSASAISTSESPSKAVLAVASGLAVAPCQDHKDQVAVWVLDTQDRVVAWLTKHSGIAMTGQEFSPETREWLKSMDRLPIQDQARIVESYRSRLQKC</sequence>
<evidence type="ECO:0000313" key="4">
    <source>
        <dbReference type="Proteomes" id="UP000003179"/>
    </source>
</evidence>
<keyword evidence="1" id="KW-1133">Transmembrane helix</keyword>
<name>A0ABN0C2Y2_9ACTN</name>
<feature type="transmembrane region" description="Helical" evidence="1">
    <location>
        <begin position="25"/>
        <end position="44"/>
    </location>
</feature>
<dbReference type="RefSeq" id="WP_002527887.1">
    <property type="nucleotide sequence ID" value="NZ_GL383192.1"/>
</dbReference>
<accession>A0ABN0C2Y2</accession>
<feature type="transmembrane region" description="Helical" evidence="1">
    <location>
        <begin position="195"/>
        <end position="215"/>
    </location>
</feature>
<dbReference type="Proteomes" id="UP000003179">
    <property type="component" value="Unassembled WGS sequence"/>
</dbReference>
<evidence type="ECO:0000259" key="2">
    <source>
        <dbReference type="Pfam" id="PF23866"/>
    </source>
</evidence>
<reference evidence="3" key="1">
    <citation type="submission" date="2010-08" db="EMBL/GenBank/DDBJ databases">
        <authorList>
            <person name="Weinstock G."/>
            <person name="Sodergren E."/>
            <person name="Clifton S."/>
            <person name="Fulton L."/>
            <person name="Fulton B."/>
            <person name="Courtney L."/>
            <person name="Fronick C."/>
            <person name="Harrison M."/>
            <person name="Strong C."/>
            <person name="Farmer C."/>
            <person name="Delahaunty K."/>
            <person name="Markovic C."/>
            <person name="Hall O."/>
            <person name="Minx P."/>
            <person name="Tomlinson C."/>
            <person name="Mitreva M."/>
            <person name="Hou S."/>
            <person name="Chen J."/>
            <person name="Wollam A."/>
            <person name="Pepin K.H."/>
            <person name="Johnson M."/>
            <person name="Bhonagiri V."/>
            <person name="Zhang X."/>
            <person name="Suruliraj S."/>
            <person name="Warren W."/>
            <person name="Chinwalla A."/>
            <person name="Mardis E.R."/>
            <person name="Wilson R.K."/>
        </authorList>
    </citation>
    <scope>NUCLEOTIDE SEQUENCE [LARGE SCALE GENOMIC DNA]</scope>
    <source>
        <strain evidence="3">HL044PA1</strain>
    </source>
</reference>